<evidence type="ECO:0000313" key="5">
    <source>
        <dbReference type="Proteomes" id="UP001151760"/>
    </source>
</evidence>
<keyword evidence="1" id="KW-0863">Zinc-finger</keyword>
<dbReference type="InterPro" id="IPR001878">
    <property type="entry name" value="Znf_CCHC"/>
</dbReference>
<evidence type="ECO:0000259" key="3">
    <source>
        <dbReference type="PROSITE" id="PS51011"/>
    </source>
</evidence>
<keyword evidence="1" id="KW-0479">Metal-binding</keyword>
<dbReference type="EMBL" id="BQNB010008836">
    <property type="protein sequence ID" value="GJS54948.1"/>
    <property type="molecule type" value="Genomic_DNA"/>
</dbReference>
<dbReference type="PANTHER" id="PTHR46410:SF26">
    <property type="entry name" value="BULB-TYPE LECTIN DOMAIN-CONTAINING PROTEIN-RELATED"/>
    <property type="match status" value="1"/>
</dbReference>
<reference evidence="4" key="2">
    <citation type="submission" date="2022-01" db="EMBL/GenBank/DDBJ databases">
        <authorList>
            <person name="Yamashiro T."/>
            <person name="Shiraishi A."/>
            <person name="Satake H."/>
            <person name="Nakayama K."/>
        </authorList>
    </citation>
    <scope>NUCLEOTIDE SEQUENCE</scope>
</reference>
<dbReference type="Proteomes" id="UP001151760">
    <property type="component" value="Unassembled WGS sequence"/>
</dbReference>
<feature type="domain" description="ARID" evidence="3">
    <location>
        <begin position="225"/>
        <end position="316"/>
    </location>
</feature>
<dbReference type="Gene3D" id="1.10.150.60">
    <property type="entry name" value="ARID DNA-binding domain"/>
    <property type="match status" value="1"/>
</dbReference>
<keyword evidence="4" id="KW-0238">DNA-binding</keyword>
<comment type="caution">
    <text evidence="4">The sequence shown here is derived from an EMBL/GenBank/DDBJ whole genome shotgun (WGS) entry which is preliminary data.</text>
</comment>
<reference evidence="4" key="1">
    <citation type="journal article" date="2022" name="Int. J. Mol. Sci.">
        <title>Draft Genome of Tanacetum Coccineum: Genomic Comparison of Closely Related Tanacetum-Family Plants.</title>
        <authorList>
            <person name="Yamashiro T."/>
            <person name="Shiraishi A."/>
            <person name="Nakayama K."/>
            <person name="Satake H."/>
        </authorList>
    </citation>
    <scope>NUCLEOTIDE SEQUENCE</scope>
</reference>
<dbReference type="SUPFAM" id="SSF57756">
    <property type="entry name" value="Retrovirus zinc finger-like domains"/>
    <property type="match status" value="1"/>
</dbReference>
<sequence length="458" mass="52806">MLKRKLEEIELYNSAIPQTQSQTILQNRNRRQKCYKCRQRGHIIKNCPIKEKKHVDGTEKSSGTSETAETVSKQLMTAKPTVSLKYPEWIHFSTKCMIEGTDKGHWDEIWYISNDTNIHLCSKLNLFGNIKEKFAVRKLEDQMKFLFTYGLGEVVIINGDEKYLIPGVYYAPEVTLNILSVETKLIDEDKLRMMQNEYLEKYFESVEERNHSDAENKTVGLISMENDLIEIKGAIYSTKSYLERPIPGPIPPKINGVEIHLLDLYKLVESLGGYLSVHFAREFGKIGEILGLSIQDEEEVKKCYINYLDVFTCYYKTARVPKQEHSPVLDIPTEIVEEDKEYTCLTSRQCDIAEIKAPSMETANRKGKAKRIEHFGVKLEDINEVEDPDSQQFQNQQIRKTMAAPQVMILSSLFKEHQENTEDMTVKTYDLKGKNVGKFKIIKSYLLALICNVIVICI</sequence>
<accession>A0ABQ4WQ40</accession>
<dbReference type="InterPro" id="IPR036875">
    <property type="entry name" value="Znf_CCHC_sf"/>
</dbReference>
<dbReference type="SMART" id="SM00343">
    <property type="entry name" value="ZnF_C2HC"/>
    <property type="match status" value="1"/>
</dbReference>
<proteinExistence type="predicted"/>
<dbReference type="Gene3D" id="4.10.60.10">
    <property type="entry name" value="Zinc finger, CCHC-type"/>
    <property type="match status" value="1"/>
</dbReference>
<evidence type="ECO:0000313" key="4">
    <source>
        <dbReference type="EMBL" id="GJS54948.1"/>
    </source>
</evidence>
<dbReference type="InterPro" id="IPR036431">
    <property type="entry name" value="ARID_dom_sf"/>
</dbReference>
<evidence type="ECO:0000259" key="2">
    <source>
        <dbReference type="PROSITE" id="PS50158"/>
    </source>
</evidence>
<protein>
    <submittedName>
        <fullName evidence="4">ARID DNA-binding domain-containing protein</fullName>
    </submittedName>
</protein>
<dbReference type="PROSITE" id="PS51011">
    <property type="entry name" value="ARID"/>
    <property type="match status" value="1"/>
</dbReference>
<dbReference type="GO" id="GO:0003677">
    <property type="term" value="F:DNA binding"/>
    <property type="evidence" value="ECO:0007669"/>
    <property type="project" value="UniProtKB-KW"/>
</dbReference>
<dbReference type="SUPFAM" id="SSF46774">
    <property type="entry name" value="ARID-like"/>
    <property type="match status" value="1"/>
</dbReference>
<organism evidence="4 5">
    <name type="scientific">Tanacetum coccineum</name>
    <dbReference type="NCBI Taxonomy" id="301880"/>
    <lineage>
        <taxon>Eukaryota</taxon>
        <taxon>Viridiplantae</taxon>
        <taxon>Streptophyta</taxon>
        <taxon>Embryophyta</taxon>
        <taxon>Tracheophyta</taxon>
        <taxon>Spermatophyta</taxon>
        <taxon>Magnoliopsida</taxon>
        <taxon>eudicotyledons</taxon>
        <taxon>Gunneridae</taxon>
        <taxon>Pentapetalae</taxon>
        <taxon>asterids</taxon>
        <taxon>campanulids</taxon>
        <taxon>Asterales</taxon>
        <taxon>Asteraceae</taxon>
        <taxon>Asteroideae</taxon>
        <taxon>Anthemideae</taxon>
        <taxon>Anthemidinae</taxon>
        <taxon>Tanacetum</taxon>
    </lineage>
</organism>
<keyword evidence="1" id="KW-0862">Zinc</keyword>
<dbReference type="PROSITE" id="PS50158">
    <property type="entry name" value="ZF_CCHC"/>
    <property type="match status" value="1"/>
</dbReference>
<feature type="domain" description="CCHC-type" evidence="2">
    <location>
        <begin position="33"/>
        <end position="48"/>
    </location>
</feature>
<dbReference type="PANTHER" id="PTHR46410">
    <property type="entry name" value="AT-RICH INTERACTIVE DOMAIN-CONTAINING PROTEIN 2"/>
    <property type="match status" value="1"/>
</dbReference>
<dbReference type="Pfam" id="PF00098">
    <property type="entry name" value="zf-CCHC"/>
    <property type="match status" value="1"/>
</dbReference>
<evidence type="ECO:0000256" key="1">
    <source>
        <dbReference type="PROSITE-ProRule" id="PRU00047"/>
    </source>
</evidence>
<gene>
    <name evidence="4" type="ORF">Tco_0628310</name>
</gene>
<keyword evidence="5" id="KW-1185">Reference proteome</keyword>
<dbReference type="InterPro" id="IPR001606">
    <property type="entry name" value="ARID_dom"/>
</dbReference>
<name>A0ABQ4WQ40_9ASTR</name>
<dbReference type="Pfam" id="PF01388">
    <property type="entry name" value="ARID"/>
    <property type="match status" value="1"/>
</dbReference>